<reference evidence="1 2" key="1">
    <citation type="submission" date="2017-06" db="EMBL/GenBank/DDBJ databases">
        <title>Aedes aegypti genome working group (AGWG) sequencing and assembly.</title>
        <authorList>
            <consortium name="Aedes aegypti Genome Working Group (AGWG)"/>
            <person name="Matthews B.J."/>
        </authorList>
    </citation>
    <scope>NUCLEOTIDE SEQUENCE [LARGE SCALE GENOMIC DNA]</scope>
    <source>
        <strain evidence="1 2">LVP_AGWG</strain>
    </source>
</reference>
<dbReference type="Proteomes" id="UP000008820">
    <property type="component" value="Chromosome 2"/>
</dbReference>
<dbReference type="OrthoDB" id="7762656at2759"/>
<proteinExistence type="predicted"/>
<organism evidence="1 2">
    <name type="scientific">Aedes aegypti</name>
    <name type="common">Yellowfever mosquito</name>
    <name type="synonym">Culex aegypti</name>
    <dbReference type="NCBI Taxonomy" id="7159"/>
    <lineage>
        <taxon>Eukaryota</taxon>
        <taxon>Metazoa</taxon>
        <taxon>Ecdysozoa</taxon>
        <taxon>Arthropoda</taxon>
        <taxon>Hexapoda</taxon>
        <taxon>Insecta</taxon>
        <taxon>Pterygota</taxon>
        <taxon>Neoptera</taxon>
        <taxon>Endopterygota</taxon>
        <taxon>Diptera</taxon>
        <taxon>Nematocera</taxon>
        <taxon>Culicoidea</taxon>
        <taxon>Culicidae</taxon>
        <taxon>Culicinae</taxon>
        <taxon>Aedini</taxon>
        <taxon>Aedes</taxon>
        <taxon>Stegomyia</taxon>
    </lineage>
</organism>
<evidence type="ECO:0000313" key="1">
    <source>
        <dbReference type="EnsemblMetazoa" id="AAEL024345-PB"/>
    </source>
</evidence>
<reference evidence="1" key="2">
    <citation type="submission" date="2020-05" db="UniProtKB">
        <authorList>
            <consortium name="EnsemblMetazoa"/>
        </authorList>
    </citation>
    <scope>IDENTIFICATION</scope>
    <source>
        <strain evidence="1">LVP_AGWG</strain>
    </source>
</reference>
<dbReference type="EnsemblMetazoa" id="AAEL024345-RB">
    <property type="protein sequence ID" value="AAEL024345-PB"/>
    <property type="gene ID" value="AAEL024345"/>
</dbReference>
<accession>A0A6I8U5B1</accession>
<keyword evidence="2" id="KW-1185">Reference proteome</keyword>
<gene>
    <name evidence="1" type="primary">5569546</name>
</gene>
<protein>
    <submittedName>
        <fullName evidence="1">Uncharacterized protein</fullName>
    </submittedName>
</protein>
<name>A0A6I8U5B1_AEDAE</name>
<sequence length="508" mass="57568">MRTPEIITVRIMDTNADDPDNNKMECAAAEPTDVIYNSIQTSELANITEPQIAVAENLSKIQVAVQDPEQTEMINEDIDVQVAGSSAENKSVDANEKRYHPDGVQVQKSRKKHASTEMKFRCFNVNWSKISDHVLVRLRAMQDFKNANHGSVMPVSLRITKKEITTLTTGVVDQLRMIDSEIGANIMEDVSRQILQKYPCLDHTDDDGFGAGQGYVELKYKMINRNNYLNRFKTAVTVPENAIPLKKCRNVRAGTLKEYWTKSSCETNKVILSNLAKDEPALITDVFLQESQAYIRFRLDEKINTASMISQLPILRRRGLLNFHFEKATGVDVSVFRKYFLSKKEKIISYSLSCKPNLHLKKTSSDLEVLKFLCALVGENFNDLVREKEIGTRLDCITVGCPGPMLVTVDTGNGNTMFYVYANETRLSEGACDISTAVEDLFSIHFVHNFMYPKPVSKFMELLQEYFFKIITLIGSKSTATRVGQRQRVVRKIITALSNYEMSEQTDQ</sequence>
<dbReference type="AlphaFoldDB" id="A0A6I8U5B1"/>
<evidence type="ECO:0000313" key="2">
    <source>
        <dbReference type="Proteomes" id="UP000008820"/>
    </source>
</evidence>